<dbReference type="Proteomes" id="UP001230504">
    <property type="component" value="Unassembled WGS sequence"/>
</dbReference>
<evidence type="ECO:0000313" key="1">
    <source>
        <dbReference type="EMBL" id="KAK1579188.1"/>
    </source>
</evidence>
<dbReference type="GeneID" id="85436959"/>
<dbReference type="AlphaFoldDB" id="A0AAD8V1Y6"/>
<keyword evidence="2" id="KW-1185">Reference proteome</keyword>
<name>A0AAD8V1Y6_9PEZI</name>
<protein>
    <submittedName>
        <fullName evidence="1">Uncharacterized protein</fullName>
    </submittedName>
</protein>
<dbReference type="RefSeq" id="XP_060410339.1">
    <property type="nucleotide sequence ID" value="XM_060552719.1"/>
</dbReference>
<proteinExistence type="predicted"/>
<sequence>MRRVSRWVRSCLFRGTVVHHESTREVTWPSRPQICATRGGGGGGTGASWTFRDWHGETGKISKRKRGGRKPNKRFRALFEHLSVLSCLLRAASGFRLAFGNKILLHGVILCPLQPPFGPALEQTLACQDFARGIRLGWEILPLTKSKNGGCWLTEVSGVSILGEA</sequence>
<evidence type="ECO:0000313" key="2">
    <source>
        <dbReference type="Proteomes" id="UP001230504"/>
    </source>
</evidence>
<reference evidence="1" key="1">
    <citation type="submission" date="2021-06" db="EMBL/GenBank/DDBJ databases">
        <title>Comparative genomics, transcriptomics and evolutionary studies reveal genomic signatures of adaptation to plant cell wall in hemibiotrophic fungi.</title>
        <authorList>
            <consortium name="DOE Joint Genome Institute"/>
            <person name="Baroncelli R."/>
            <person name="Diaz J.F."/>
            <person name="Benocci T."/>
            <person name="Peng M."/>
            <person name="Battaglia E."/>
            <person name="Haridas S."/>
            <person name="Andreopoulos W."/>
            <person name="Labutti K."/>
            <person name="Pangilinan J."/>
            <person name="Floch G.L."/>
            <person name="Makela M.R."/>
            <person name="Henrissat B."/>
            <person name="Grigoriev I.V."/>
            <person name="Crouch J.A."/>
            <person name="De Vries R.P."/>
            <person name="Sukno S.A."/>
            <person name="Thon M.R."/>
        </authorList>
    </citation>
    <scope>NUCLEOTIDE SEQUENCE</scope>
    <source>
        <strain evidence="1">CBS 125086</strain>
    </source>
</reference>
<gene>
    <name evidence="1" type="ORF">LY79DRAFT_358303</name>
</gene>
<accession>A0AAD8V1Y6</accession>
<organism evidence="1 2">
    <name type="scientific">Colletotrichum navitas</name>
    <dbReference type="NCBI Taxonomy" id="681940"/>
    <lineage>
        <taxon>Eukaryota</taxon>
        <taxon>Fungi</taxon>
        <taxon>Dikarya</taxon>
        <taxon>Ascomycota</taxon>
        <taxon>Pezizomycotina</taxon>
        <taxon>Sordariomycetes</taxon>
        <taxon>Hypocreomycetidae</taxon>
        <taxon>Glomerellales</taxon>
        <taxon>Glomerellaceae</taxon>
        <taxon>Colletotrichum</taxon>
        <taxon>Colletotrichum graminicola species complex</taxon>
    </lineage>
</organism>
<comment type="caution">
    <text evidence="1">The sequence shown here is derived from an EMBL/GenBank/DDBJ whole genome shotgun (WGS) entry which is preliminary data.</text>
</comment>
<dbReference type="EMBL" id="JAHLJV010000070">
    <property type="protein sequence ID" value="KAK1579188.1"/>
    <property type="molecule type" value="Genomic_DNA"/>
</dbReference>